<dbReference type="HOGENOM" id="CLU_050521_1_0_9"/>
<feature type="region of interest" description="Disordered" evidence="1">
    <location>
        <begin position="24"/>
        <end position="48"/>
    </location>
</feature>
<dbReference type="eggNOG" id="COG0561">
    <property type="taxonomic scope" value="Bacteria"/>
</dbReference>
<sequence>MTRGLWQFLLGAVEVTVSPSPRGRRFVPLSKRRPGDPAPAPGDDPGLPRAGPEAFLNLAAARGLVLWRVRRREDGSLRGWVAAGQVGGLRPVARAARCRVRFGRRVGWPFLWRRLQRRRVLLGGALATALLVYYLSGAIWFIEIRGLEHLPEAVLRQELARAGLRPGVRQAAIDLRQLAERLPLEVPGVAWVGITRYGVKVVLDVVEKDPPPAVPADRPAHVVARRPGVVVQIMALRGEPVVQPGQVVKAGQILIRGAYLPPPPADAARGGRPSPSPSQGKPVAALGRVLARTWYSEYREVPLEQTRPVRTGRASTRIVLRIGSWRLPVYWQRGDPGRYEVERRVLVAIPGWRDGPPPVELLRETRHQVVLARHVLTLQQAVRLVERQVVARVTAGLPPGSRVVAVRSQVVQQGAGFAGVRTTVEVIEDIGVQRPFQPR</sequence>
<dbReference type="Pfam" id="PF06898">
    <property type="entry name" value="YqfD"/>
    <property type="match status" value="1"/>
</dbReference>
<keyword evidence="2" id="KW-0472">Membrane</keyword>
<feature type="transmembrane region" description="Helical" evidence="2">
    <location>
        <begin position="120"/>
        <end position="142"/>
    </location>
</feature>
<reference evidence="3" key="2">
    <citation type="submission" date="2012-10" db="EMBL/GenBank/DDBJ databases">
        <title>Improved high-quality draft of Thermaerobacter subterraneus C21, DSM 13965.</title>
        <authorList>
            <consortium name="DOE Joint Genome Institute"/>
            <person name="Eisen J."/>
            <person name="Huntemann M."/>
            <person name="Wei C.-L."/>
            <person name="Han J."/>
            <person name="Detter J.C."/>
            <person name="Han C."/>
            <person name="Tapia R."/>
            <person name="Chen A."/>
            <person name="Kyrpides N."/>
            <person name="Mavromatis K."/>
            <person name="Markowitz V."/>
            <person name="Szeto E."/>
            <person name="Ivanova N."/>
            <person name="Mikhailova N."/>
            <person name="Ovchinnikova G."/>
            <person name="Pagani I."/>
            <person name="Pati A."/>
            <person name="Goodwin L."/>
            <person name="Nordberg H.P."/>
            <person name="Cantor M.N."/>
            <person name="Hua S.X."/>
            <person name="Woyke T."/>
            <person name="Eisen J."/>
            <person name="Klenk H.-P."/>
        </authorList>
    </citation>
    <scope>NUCLEOTIDE SEQUENCE [LARGE SCALE GENOMIC DNA]</scope>
    <source>
        <strain evidence="3">DSM 13965</strain>
    </source>
</reference>
<accession>K6P1M4</accession>
<dbReference type="EMBL" id="AENY02000002">
    <property type="protein sequence ID" value="EKP94970.1"/>
    <property type="molecule type" value="Genomic_DNA"/>
</dbReference>
<reference evidence="3" key="1">
    <citation type="submission" date="2010-10" db="EMBL/GenBank/DDBJ databases">
        <authorList>
            <consortium name="US DOE Joint Genome Institute (JGI-PGF)"/>
            <person name="Lucas S."/>
            <person name="Copeland A."/>
            <person name="Lapidus A."/>
            <person name="Bruce D."/>
            <person name="Goodwin L."/>
            <person name="Pitluck S."/>
            <person name="Kyrpides N."/>
            <person name="Mavromatis K."/>
            <person name="Detter J.C."/>
            <person name="Han C."/>
            <person name="Land M."/>
            <person name="Hauser L."/>
            <person name="Markowitz V."/>
            <person name="Cheng J.-F."/>
            <person name="Hugenholtz P."/>
            <person name="Woyke T."/>
            <person name="Wu D."/>
            <person name="Pukall R."/>
            <person name="Wahrenburg C."/>
            <person name="Brambilla E."/>
            <person name="Klenk H.-P."/>
            <person name="Eisen J.A."/>
        </authorList>
    </citation>
    <scope>NUCLEOTIDE SEQUENCE [LARGE SCALE GENOMIC DNA]</scope>
    <source>
        <strain evidence="3">DSM 13965</strain>
    </source>
</reference>
<evidence type="ECO:0000313" key="3">
    <source>
        <dbReference type="EMBL" id="EKP94970.1"/>
    </source>
</evidence>
<keyword evidence="2" id="KW-1133">Transmembrane helix</keyword>
<dbReference type="NCBIfam" id="TIGR02876">
    <property type="entry name" value="spore_yqfD"/>
    <property type="match status" value="1"/>
</dbReference>
<name>K6P1M4_9FIRM</name>
<keyword evidence="4" id="KW-1185">Reference proteome</keyword>
<protein>
    <submittedName>
        <fullName evidence="3">Sporulation protein YqfD</fullName>
    </submittedName>
</protein>
<evidence type="ECO:0000256" key="2">
    <source>
        <dbReference type="SAM" id="Phobius"/>
    </source>
</evidence>
<dbReference type="InterPro" id="IPR010690">
    <property type="entry name" value="YqfD"/>
</dbReference>
<comment type="caution">
    <text evidence="3">The sequence shown here is derived from an EMBL/GenBank/DDBJ whole genome shotgun (WGS) entry which is preliminary data.</text>
</comment>
<dbReference type="PIRSF" id="PIRSF029895">
    <property type="entry name" value="SpoIV"/>
    <property type="match status" value="1"/>
</dbReference>
<dbReference type="OrthoDB" id="1640349at2"/>
<dbReference type="STRING" id="867903.ThesuDRAFT_00693"/>
<proteinExistence type="predicted"/>
<evidence type="ECO:0000256" key="1">
    <source>
        <dbReference type="SAM" id="MobiDB-lite"/>
    </source>
</evidence>
<organism evidence="3 4">
    <name type="scientific">Thermaerobacter subterraneus DSM 13965</name>
    <dbReference type="NCBI Taxonomy" id="867903"/>
    <lineage>
        <taxon>Bacteria</taxon>
        <taxon>Bacillati</taxon>
        <taxon>Bacillota</taxon>
        <taxon>Clostridia</taxon>
        <taxon>Eubacteriales</taxon>
        <taxon>Clostridiales Family XVII. Incertae Sedis</taxon>
        <taxon>Thermaerobacter</taxon>
    </lineage>
</organism>
<keyword evidence="2" id="KW-0812">Transmembrane</keyword>
<evidence type="ECO:0000313" key="4">
    <source>
        <dbReference type="Proteomes" id="UP000005710"/>
    </source>
</evidence>
<dbReference type="RefSeq" id="WP_006902965.1">
    <property type="nucleotide sequence ID" value="NZ_JH976535.1"/>
</dbReference>
<dbReference type="AlphaFoldDB" id="K6P1M4"/>
<gene>
    <name evidence="3" type="ORF">ThesuDRAFT_00693</name>
</gene>
<dbReference type="Proteomes" id="UP000005710">
    <property type="component" value="Unassembled WGS sequence"/>
</dbReference>